<keyword evidence="1" id="KW-0472">Membrane</keyword>
<evidence type="ECO:0000313" key="3">
    <source>
        <dbReference type="Proteomes" id="UP001597058"/>
    </source>
</evidence>
<feature type="transmembrane region" description="Helical" evidence="1">
    <location>
        <begin position="33"/>
        <end position="53"/>
    </location>
</feature>
<keyword evidence="3" id="KW-1185">Reference proteome</keyword>
<name>A0ABW3XQ76_9ACTN</name>
<keyword evidence="1" id="KW-0812">Transmembrane</keyword>
<dbReference type="InterPro" id="IPR024735">
    <property type="entry name" value="TcpC"/>
</dbReference>
<protein>
    <submittedName>
        <fullName evidence="2">Conjugal transfer protein</fullName>
    </submittedName>
</protein>
<evidence type="ECO:0000256" key="1">
    <source>
        <dbReference type="SAM" id="Phobius"/>
    </source>
</evidence>
<evidence type="ECO:0000313" key="2">
    <source>
        <dbReference type="EMBL" id="MFD1311567.1"/>
    </source>
</evidence>
<dbReference type="RefSeq" id="WP_381238201.1">
    <property type="nucleotide sequence ID" value="NZ_JBHSKH010000055.1"/>
</dbReference>
<proteinExistence type="predicted"/>
<sequence length="308" mass="31278">MPPDKLASGSADAPVAAGVALERMRRRVRLSRLVAWTAIAAGPIALGLAITSAPTTVQATASKPALVRAPVHSADPAGYAQLFLSAWLRSSADDSTSAQARLAQSMAPEVALPVLAGGAQSLPDSVTAVRSVHREGGVWSVTVAAQYADGRLRIYAVPVVAGPSGGAFTVSGAPGVVAGPGRADVPASPYRVSVPDGDLSSSVGEFLSAYLAGAGEVDRYLAPGVTLSAVTPAPYSRAAVQQVRAVEEVAAVGKVAADGAAVHVLAQVEARDEDGRWPLAYELALTARSGRWEVTGLESGTVREGGRS</sequence>
<comment type="caution">
    <text evidence="2">The sequence shown here is derived from an EMBL/GenBank/DDBJ whole genome shotgun (WGS) entry which is preliminary data.</text>
</comment>
<dbReference type="EMBL" id="JBHTMM010000083">
    <property type="protein sequence ID" value="MFD1311567.1"/>
    <property type="molecule type" value="Genomic_DNA"/>
</dbReference>
<dbReference type="Proteomes" id="UP001597058">
    <property type="component" value="Unassembled WGS sequence"/>
</dbReference>
<keyword evidence="1" id="KW-1133">Transmembrane helix</keyword>
<accession>A0ABW3XQ76</accession>
<gene>
    <name evidence="2" type="ORF">ACFQ5X_37905</name>
</gene>
<reference evidence="3" key="1">
    <citation type="journal article" date="2019" name="Int. J. Syst. Evol. Microbiol.">
        <title>The Global Catalogue of Microorganisms (GCM) 10K type strain sequencing project: providing services to taxonomists for standard genome sequencing and annotation.</title>
        <authorList>
            <consortium name="The Broad Institute Genomics Platform"/>
            <consortium name="The Broad Institute Genome Sequencing Center for Infectious Disease"/>
            <person name="Wu L."/>
            <person name="Ma J."/>
        </authorList>
    </citation>
    <scope>NUCLEOTIDE SEQUENCE [LARGE SCALE GENOMIC DNA]</scope>
    <source>
        <strain evidence="3">CGMCC 4.7020</strain>
    </source>
</reference>
<dbReference type="Pfam" id="PF12642">
    <property type="entry name" value="TpcC"/>
    <property type="match status" value="1"/>
</dbReference>
<organism evidence="2 3">
    <name type="scientific">Streptomyces kaempferi</name>
    <dbReference type="NCBI Taxonomy" id="333725"/>
    <lineage>
        <taxon>Bacteria</taxon>
        <taxon>Bacillati</taxon>
        <taxon>Actinomycetota</taxon>
        <taxon>Actinomycetes</taxon>
        <taxon>Kitasatosporales</taxon>
        <taxon>Streptomycetaceae</taxon>
        <taxon>Streptomyces</taxon>
    </lineage>
</organism>